<reference evidence="1" key="1">
    <citation type="submission" date="2022-06" db="EMBL/GenBank/DDBJ databases">
        <title>Phylogenomic reconstructions and comparative analyses of Kickxellomycotina fungi.</title>
        <authorList>
            <person name="Reynolds N.K."/>
            <person name="Stajich J.E."/>
            <person name="Barry K."/>
            <person name="Grigoriev I.V."/>
            <person name="Crous P."/>
            <person name="Smith M.E."/>
        </authorList>
    </citation>
    <scope>NUCLEOTIDE SEQUENCE</scope>
    <source>
        <strain evidence="1">RSA 2271</strain>
    </source>
</reference>
<comment type="caution">
    <text evidence="1">The sequence shown here is derived from an EMBL/GenBank/DDBJ whole genome shotgun (WGS) entry which is preliminary data.</text>
</comment>
<accession>A0ACC1H6Y5</accession>
<feature type="non-terminal residue" evidence="1">
    <location>
        <position position="238"/>
    </location>
</feature>
<protein>
    <submittedName>
        <fullName evidence="1">Uncharacterized protein</fullName>
    </submittedName>
</protein>
<evidence type="ECO:0000313" key="2">
    <source>
        <dbReference type="Proteomes" id="UP001145114"/>
    </source>
</evidence>
<sequence>SKITGFAYLPTNEASGRGGEESPNIASASPTPVSHSPKSGSPSEASYPRPTANPFGYGISKEPRLLVSSNDSRLRMYSLREQALLRKYKGHVNASSQANATFSSNGQYMISGSEDHNIYVWSVAQDNAATVATHPSCDHIRAKSSRKSNHGISSLTQPLAKLFNHASRGSGGSDSKIITAKDLEDEKCQQQQPEEGVHGGQVAEGQDSDSVQGEKYESLEGKVVEKSIYEYFPAHDAT</sequence>
<gene>
    <name evidence="1" type="ORF">EV182_008128</name>
</gene>
<keyword evidence="2" id="KW-1185">Reference proteome</keyword>
<name>A0ACC1H6Y5_9FUNG</name>
<dbReference type="Proteomes" id="UP001145114">
    <property type="component" value="Unassembled WGS sequence"/>
</dbReference>
<proteinExistence type="predicted"/>
<dbReference type="EMBL" id="JAMZIH010009191">
    <property type="protein sequence ID" value="KAJ1670563.1"/>
    <property type="molecule type" value="Genomic_DNA"/>
</dbReference>
<evidence type="ECO:0000313" key="1">
    <source>
        <dbReference type="EMBL" id="KAJ1670563.1"/>
    </source>
</evidence>
<feature type="non-terminal residue" evidence="1">
    <location>
        <position position="1"/>
    </location>
</feature>
<organism evidence="1 2">
    <name type="scientific">Spiromyces aspiralis</name>
    <dbReference type="NCBI Taxonomy" id="68401"/>
    <lineage>
        <taxon>Eukaryota</taxon>
        <taxon>Fungi</taxon>
        <taxon>Fungi incertae sedis</taxon>
        <taxon>Zoopagomycota</taxon>
        <taxon>Kickxellomycotina</taxon>
        <taxon>Kickxellomycetes</taxon>
        <taxon>Kickxellales</taxon>
        <taxon>Kickxellaceae</taxon>
        <taxon>Spiromyces</taxon>
    </lineage>
</organism>